<comment type="similarity">
    <text evidence="2">Belongs to the dynein heavy chain family.</text>
</comment>
<dbReference type="Pfam" id="PF08393">
    <property type="entry name" value="DHC_N2"/>
    <property type="match status" value="1"/>
</dbReference>
<evidence type="ECO:0000256" key="1">
    <source>
        <dbReference type="ARBA" id="ARBA00004245"/>
    </source>
</evidence>
<dbReference type="PANTHER" id="PTHR46532">
    <property type="entry name" value="MALE FERTILITY FACTOR KL5"/>
    <property type="match status" value="1"/>
</dbReference>
<dbReference type="Gene3D" id="1.10.287.2620">
    <property type="match status" value="1"/>
</dbReference>
<evidence type="ECO:0000256" key="3">
    <source>
        <dbReference type="ARBA" id="ARBA00022490"/>
    </source>
</evidence>
<feature type="non-terminal residue" evidence="13">
    <location>
        <position position="1"/>
    </location>
</feature>
<evidence type="ECO:0000256" key="2">
    <source>
        <dbReference type="ARBA" id="ARBA00008887"/>
    </source>
</evidence>
<dbReference type="AlphaFoldDB" id="A0ABD0P5R8"/>
<keyword evidence="10" id="KW-0505">Motor protein</keyword>
<organism evidence="13 14">
    <name type="scientific">Cirrhinus mrigala</name>
    <name type="common">Mrigala</name>
    <dbReference type="NCBI Taxonomy" id="683832"/>
    <lineage>
        <taxon>Eukaryota</taxon>
        <taxon>Metazoa</taxon>
        <taxon>Chordata</taxon>
        <taxon>Craniata</taxon>
        <taxon>Vertebrata</taxon>
        <taxon>Euteleostomi</taxon>
        <taxon>Actinopterygii</taxon>
        <taxon>Neopterygii</taxon>
        <taxon>Teleostei</taxon>
        <taxon>Ostariophysi</taxon>
        <taxon>Cypriniformes</taxon>
        <taxon>Cyprinidae</taxon>
        <taxon>Labeoninae</taxon>
        <taxon>Labeonini</taxon>
        <taxon>Cirrhinus</taxon>
    </lineage>
</organism>
<proteinExistence type="inferred from homology"/>
<reference evidence="13 14" key="1">
    <citation type="submission" date="2024-05" db="EMBL/GenBank/DDBJ databases">
        <title>Genome sequencing and assembly of Indian major carp, Cirrhinus mrigala (Hamilton, 1822).</title>
        <authorList>
            <person name="Mohindra V."/>
            <person name="Chowdhury L.M."/>
            <person name="Lal K."/>
            <person name="Jena J.K."/>
        </authorList>
    </citation>
    <scope>NUCLEOTIDE SEQUENCE [LARGE SCALE GENOMIC DNA]</scope>
    <source>
        <strain evidence="13">CM1030</strain>
        <tissue evidence="13">Blood</tissue>
    </source>
</reference>
<evidence type="ECO:0000259" key="12">
    <source>
        <dbReference type="Pfam" id="PF08393"/>
    </source>
</evidence>
<dbReference type="Gene3D" id="1.20.140.100">
    <property type="entry name" value="Dynein heavy chain, N-terminal domain 2"/>
    <property type="match status" value="1"/>
</dbReference>
<dbReference type="GO" id="GO:0030286">
    <property type="term" value="C:dynein complex"/>
    <property type="evidence" value="ECO:0007669"/>
    <property type="project" value="UniProtKB-KW"/>
</dbReference>
<dbReference type="InterPro" id="IPR042222">
    <property type="entry name" value="Dynein_2_N"/>
</dbReference>
<dbReference type="FunFam" id="1.10.287.2620:FF:000001">
    <property type="entry name" value="Cytoplasmic dynein heavy chain 1"/>
    <property type="match status" value="1"/>
</dbReference>
<keyword evidence="6" id="KW-0547">Nucleotide-binding</keyword>
<evidence type="ECO:0000256" key="8">
    <source>
        <dbReference type="ARBA" id="ARBA00023017"/>
    </source>
</evidence>
<keyword evidence="11" id="KW-0206">Cytoskeleton</keyword>
<evidence type="ECO:0000313" key="14">
    <source>
        <dbReference type="Proteomes" id="UP001529510"/>
    </source>
</evidence>
<keyword evidence="5" id="KW-0677">Repeat</keyword>
<evidence type="ECO:0000256" key="4">
    <source>
        <dbReference type="ARBA" id="ARBA00022701"/>
    </source>
</evidence>
<evidence type="ECO:0000256" key="9">
    <source>
        <dbReference type="ARBA" id="ARBA00023054"/>
    </source>
</evidence>
<dbReference type="GO" id="GO:0005874">
    <property type="term" value="C:microtubule"/>
    <property type="evidence" value="ECO:0007669"/>
    <property type="project" value="UniProtKB-KW"/>
</dbReference>
<keyword evidence="14" id="KW-1185">Reference proteome</keyword>
<evidence type="ECO:0000256" key="10">
    <source>
        <dbReference type="ARBA" id="ARBA00023175"/>
    </source>
</evidence>
<dbReference type="InterPro" id="IPR026983">
    <property type="entry name" value="DHC"/>
</dbReference>
<name>A0ABD0P5R8_CIRMR</name>
<evidence type="ECO:0000256" key="11">
    <source>
        <dbReference type="ARBA" id="ARBA00023212"/>
    </source>
</evidence>
<evidence type="ECO:0000256" key="7">
    <source>
        <dbReference type="ARBA" id="ARBA00022840"/>
    </source>
</evidence>
<dbReference type="FunFam" id="1.20.140.100:FF:000002">
    <property type="entry name" value="Cytoplasmic dynein heavy chain 1"/>
    <property type="match status" value="1"/>
</dbReference>
<comment type="subcellular location">
    <subcellularLocation>
        <location evidence="1">Cytoplasm</location>
        <location evidence="1">Cytoskeleton</location>
    </subcellularLocation>
</comment>
<keyword evidence="4" id="KW-0493">Microtubule</keyword>
<dbReference type="EMBL" id="JAMKFB020000017">
    <property type="protein sequence ID" value="KAL0169359.1"/>
    <property type="molecule type" value="Genomic_DNA"/>
</dbReference>
<dbReference type="Proteomes" id="UP001529510">
    <property type="component" value="Unassembled WGS sequence"/>
</dbReference>
<feature type="non-terminal residue" evidence="13">
    <location>
        <position position="224"/>
    </location>
</feature>
<comment type="caution">
    <text evidence="13">The sequence shown here is derived from an EMBL/GenBank/DDBJ whole genome shotgun (WGS) entry which is preliminary data.</text>
</comment>
<dbReference type="InterPro" id="IPR013602">
    <property type="entry name" value="Dynein_heavy_linker"/>
</dbReference>
<evidence type="ECO:0000313" key="13">
    <source>
        <dbReference type="EMBL" id="KAL0169359.1"/>
    </source>
</evidence>
<gene>
    <name evidence="13" type="ORF">M9458_033955</name>
</gene>
<keyword evidence="8" id="KW-0243">Dynein</keyword>
<accession>A0ABD0P5R8</accession>
<feature type="domain" description="Dynein heavy chain linker" evidence="12">
    <location>
        <begin position="12"/>
        <end position="224"/>
    </location>
</feature>
<keyword evidence="3" id="KW-0963">Cytoplasm</keyword>
<sequence>AEGPSLEAADEASACELGSIWDVDLQKNEMVVKDVLLVAQGEMALEEFLKQIREVWNSYELDLVNYQNKCRLIRGWDDLFNKVKEHINSVSAMKLSPYYKVFEEDALSWEDKLNRIMALFDVWIDVQRRWVYLEGIFTGSADIKHLLPVETQRFQRNVLKNAGFEPERVTEFLALMKKVTKSPLVMDVLNIQGVQRSLERLADLLGKIQKALGEYLERERSSFP</sequence>
<dbReference type="PANTHER" id="PTHR46532:SF13">
    <property type="entry name" value="CYTOPLASMIC DYNEIN 1 HEAVY CHAIN 1"/>
    <property type="match status" value="1"/>
</dbReference>
<keyword evidence="7" id="KW-0067">ATP-binding</keyword>
<evidence type="ECO:0000256" key="5">
    <source>
        <dbReference type="ARBA" id="ARBA00022737"/>
    </source>
</evidence>
<protein>
    <recommendedName>
        <fullName evidence="12">Dynein heavy chain linker domain-containing protein</fullName>
    </recommendedName>
</protein>
<evidence type="ECO:0000256" key="6">
    <source>
        <dbReference type="ARBA" id="ARBA00022741"/>
    </source>
</evidence>
<keyword evidence="9" id="KW-0175">Coiled coil</keyword>
<dbReference type="GO" id="GO:0005524">
    <property type="term" value="F:ATP binding"/>
    <property type="evidence" value="ECO:0007669"/>
    <property type="project" value="UniProtKB-KW"/>
</dbReference>